<dbReference type="GO" id="GO:0003677">
    <property type="term" value="F:DNA binding"/>
    <property type="evidence" value="ECO:0007669"/>
    <property type="project" value="UniProtKB-KW"/>
</dbReference>
<feature type="domain" description="HTH lysR-type" evidence="5">
    <location>
        <begin position="7"/>
        <end position="64"/>
    </location>
</feature>
<sequence length="306" mass="33704">MSRAMGFDLRHLRAFSAVGNELHFGRAADALHIAQPALTKIIQQLEAEVGVPLLLRTTRRVELTAAGKAFLSEIATVESQIDRAINSARHAARGIRGELRIAYTDFAINGHLPHVLRDFASAHPDIRLDLIFMPTTLQHVALLQQSIDIGFMIGPFEHKTTRQMIFDQDDYVALLPSSHPLCAQSSLTLAQLADEPFVLGTGDNWAAFRSRLFAECRSRGFFPNIVLEASNSEGIFGLVVAGVGVTIYSSCVGNLPRLGVAVRPLRDVTNKLPVTAVWDRTNRSEVLETFLKFLRTQGRNSVPTLP</sequence>
<accession>A0A2D2C1S7</accession>
<reference evidence="6 7" key="1">
    <citation type="submission" date="2017-10" db="EMBL/GenBank/DDBJ databases">
        <title>Complete genome sequence of Paracoccus yeei TT13 isolated from human skin.</title>
        <authorList>
            <person name="Lee K."/>
            <person name="Lim J.Y."/>
            <person name="Hwang I."/>
        </authorList>
    </citation>
    <scope>NUCLEOTIDE SEQUENCE [LARGE SCALE GENOMIC DNA]</scope>
    <source>
        <strain evidence="6 7">TT13</strain>
    </source>
</reference>
<dbReference type="Pfam" id="PF00126">
    <property type="entry name" value="HTH_1"/>
    <property type="match status" value="1"/>
</dbReference>
<protein>
    <submittedName>
        <fullName evidence="6">LysR family transcriptional regulator</fullName>
    </submittedName>
</protein>
<dbReference type="SUPFAM" id="SSF53850">
    <property type="entry name" value="Periplasmic binding protein-like II"/>
    <property type="match status" value="1"/>
</dbReference>
<evidence type="ECO:0000259" key="5">
    <source>
        <dbReference type="PROSITE" id="PS50931"/>
    </source>
</evidence>
<evidence type="ECO:0000256" key="3">
    <source>
        <dbReference type="ARBA" id="ARBA00023125"/>
    </source>
</evidence>
<keyword evidence="2" id="KW-0805">Transcription regulation</keyword>
<evidence type="ECO:0000256" key="4">
    <source>
        <dbReference type="ARBA" id="ARBA00023163"/>
    </source>
</evidence>
<dbReference type="GO" id="GO:0003700">
    <property type="term" value="F:DNA-binding transcription factor activity"/>
    <property type="evidence" value="ECO:0007669"/>
    <property type="project" value="InterPro"/>
</dbReference>
<evidence type="ECO:0000313" key="7">
    <source>
        <dbReference type="Proteomes" id="UP000229314"/>
    </source>
</evidence>
<comment type="similarity">
    <text evidence="1">Belongs to the LysR transcriptional regulatory family.</text>
</comment>
<dbReference type="Gene3D" id="3.40.190.10">
    <property type="entry name" value="Periplasmic binding protein-like II"/>
    <property type="match status" value="2"/>
</dbReference>
<dbReference type="PANTHER" id="PTHR30346">
    <property type="entry name" value="TRANSCRIPTIONAL DUAL REGULATOR HCAR-RELATED"/>
    <property type="match status" value="1"/>
</dbReference>
<dbReference type="PROSITE" id="PS50931">
    <property type="entry name" value="HTH_LYSR"/>
    <property type="match status" value="1"/>
</dbReference>
<evidence type="ECO:0000256" key="2">
    <source>
        <dbReference type="ARBA" id="ARBA00023015"/>
    </source>
</evidence>
<organism evidence="6 7">
    <name type="scientific">Paracoccus yeei</name>
    <dbReference type="NCBI Taxonomy" id="147645"/>
    <lineage>
        <taxon>Bacteria</taxon>
        <taxon>Pseudomonadati</taxon>
        <taxon>Pseudomonadota</taxon>
        <taxon>Alphaproteobacteria</taxon>
        <taxon>Rhodobacterales</taxon>
        <taxon>Paracoccaceae</taxon>
        <taxon>Paracoccus</taxon>
    </lineage>
</organism>
<dbReference type="Proteomes" id="UP000229314">
    <property type="component" value="Chromosome"/>
</dbReference>
<dbReference type="SUPFAM" id="SSF46785">
    <property type="entry name" value="Winged helix' DNA-binding domain"/>
    <property type="match status" value="1"/>
</dbReference>
<name>A0A2D2C1S7_9RHOB</name>
<dbReference type="PANTHER" id="PTHR30346:SF17">
    <property type="entry name" value="LYSR FAMILY TRANSCRIPTIONAL REGULATOR"/>
    <property type="match status" value="1"/>
</dbReference>
<dbReference type="InterPro" id="IPR000847">
    <property type="entry name" value="LysR_HTH_N"/>
</dbReference>
<dbReference type="Pfam" id="PF03466">
    <property type="entry name" value="LysR_substrate"/>
    <property type="match status" value="1"/>
</dbReference>
<dbReference type="EMBL" id="CP024422">
    <property type="protein sequence ID" value="ATQ56465.1"/>
    <property type="molecule type" value="Genomic_DNA"/>
</dbReference>
<dbReference type="GO" id="GO:0032993">
    <property type="term" value="C:protein-DNA complex"/>
    <property type="evidence" value="ECO:0007669"/>
    <property type="project" value="TreeGrafter"/>
</dbReference>
<proteinExistence type="inferred from homology"/>
<dbReference type="Gene3D" id="1.10.10.10">
    <property type="entry name" value="Winged helix-like DNA-binding domain superfamily/Winged helix DNA-binding domain"/>
    <property type="match status" value="1"/>
</dbReference>
<dbReference type="InterPro" id="IPR036388">
    <property type="entry name" value="WH-like_DNA-bd_sf"/>
</dbReference>
<dbReference type="InterPro" id="IPR005119">
    <property type="entry name" value="LysR_subst-bd"/>
</dbReference>
<evidence type="ECO:0000313" key="6">
    <source>
        <dbReference type="EMBL" id="ATQ56465.1"/>
    </source>
</evidence>
<dbReference type="InterPro" id="IPR036390">
    <property type="entry name" value="WH_DNA-bd_sf"/>
</dbReference>
<dbReference type="CDD" id="cd08414">
    <property type="entry name" value="PBP2_LTTR_aromatics_like"/>
    <property type="match status" value="1"/>
</dbReference>
<evidence type="ECO:0000256" key="1">
    <source>
        <dbReference type="ARBA" id="ARBA00009437"/>
    </source>
</evidence>
<dbReference type="PRINTS" id="PR00039">
    <property type="entry name" value="HTHLYSR"/>
</dbReference>
<gene>
    <name evidence="6" type="ORF">PYTT13_12060</name>
</gene>
<dbReference type="FunFam" id="1.10.10.10:FF:000001">
    <property type="entry name" value="LysR family transcriptional regulator"/>
    <property type="match status" value="1"/>
</dbReference>
<keyword evidence="3" id="KW-0238">DNA-binding</keyword>
<dbReference type="AlphaFoldDB" id="A0A2D2C1S7"/>
<keyword evidence="4" id="KW-0804">Transcription</keyword>